<accession>A0A645DN11</accession>
<reference evidence="1" key="1">
    <citation type="submission" date="2019-08" db="EMBL/GenBank/DDBJ databases">
        <authorList>
            <person name="Kucharzyk K."/>
            <person name="Murdoch R.W."/>
            <person name="Higgins S."/>
            <person name="Loffler F."/>
        </authorList>
    </citation>
    <scope>NUCLEOTIDE SEQUENCE</scope>
</reference>
<proteinExistence type="predicted"/>
<name>A0A645DN11_9ZZZZ</name>
<dbReference type="AlphaFoldDB" id="A0A645DN11"/>
<protein>
    <submittedName>
        <fullName evidence="1">Uncharacterized protein</fullName>
    </submittedName>
</protein>
<gene>
    <name evidence="1" type="ORF">SDC9_137967</name>
</gene>
<organism evidence="1">
    <name type="scientific">bioreactor metagenome</name>
    <dbReference type="NCBI Taxonomy" id="1076179"/>
    <lineage>
        <taxon>unclassified sequences</taxon>
        <taxon>metagenomes</taxon>
        <taxon>ecological metagenomes</taxon>
    </lineage>
</organism>
<dbReference type="EMBL" id="VSSQ01037995">
    <property type="protein sequence ID" value="MPM90844.1"/>
    <property type="molecule type" value="Genomic_DNA"/>
</dbReference>
<sequence length="65" mass="6933">MRGKRAAVGFGHFIGIAVVGGQQHGAAHLVKRRYNAAHTGIHGLNRFYRSVKHAGVAHHVAVGKV</sequence>
<comment type="caution">
    <text evidence="1">The sequence shown here is derived from an EMBL/GenBank/DDBJ whole genome shotgun (WGS) entry which is preliminary data.</text>
</comment>
<evidence type="ECO:0000313" key="1">
    <source>
        <dbReference type="EMBL" id="MPM90844.1"/>
    </source>
</evidence>